<proteinExistence type="predicted"/>
<keyword evidence="2" id="KW-1185">Reference proteome</keyword>
<comment type="caution">
    <text evidence="1">The sequence shown here is derived from an EMBL/GenBank/DDBJ whole genome shotgun (WGS) entry which is preliminary data.</text>
</comment>
<gene>
    <name evidence="1" type="ORF">FHR92_003491</name>
</gene>
<dbReference type="AlphaFoldDB" id="A0A7W3SVH9"/>
<evidence type="ECO:0000313" key="1">
    <source>
        <dbReference type="EMBL" id="MBA9087011.1"/>
    </source>
</evidence>
<name>A0A7W3SVH9_9BACL</name>
<sequence length="40" mass="4700">MRYCRFLIRIRSIVFLIQWNNNGNKEVGWNGTGVTQNTIS</sequence>
<accession>A0A7W3SVH9</accession>
<reference evidence="1 2" key="1">
    <citation type="submission" date="2020-08" db="EMBL/GenBank/DDBJ databases">
        <title>Genomic Encyclopedia of Type Strains, Phase III (KMG-III): the genomes of soil and plant-associated and newly described type strains.</title>
        <authorList>
            <person name="Whitman W."/>
        </authorList>
    </citation>
    <scope>NUCLEOTIDE SEQUENCE [LARGE SCALE GENOMIC DNA]</scope>
    <source>
        <strain evidence="1 2">CECT 8693</strain>
    </source>
</reference>
<dbReference type="Proteomes" id="UP000567067">
    <property type="component" value="Unassembled WGS sequence"/>
</dbReference>
<protein>
    <submittedName>
        <fullName evidence="1">Uncharacterized protein</fullName>
    </submittedName>
</protein>
<dbReference type="EMBL" id="JACJIP010000025">
    <property type="protein sequence ID" value="MBA9087011.1"/>
    <property type="molecule type" value="Genomic_DNA"/>
</dbReference>
<evidence type="ECO:0000313" key="2">
    <source>
        <dbReference type="Proteomes" id="UP000567067"/>
    </source>
</evidence>
<organism evidence="1 2">
    <name type="scientific">Fontibacillus solani</name>
    <dbReference type="NCBI Taxonomy" id="1572857"/>
    <lineage>
        <taxon>Bacteria</taxon>
        <taxon>Bacillati</taxon>
        <taxon>Bacillota</taxon>
        <taxon>Bacilli</taxon>
        <taxon>Bacillales</taxon>
        <taxon>Paenibacillaceae</taxon>
        <taxon>Fontibacillus</taxon>
    </lineage>
</organism>